<protein>
    <recommendedName>
        <fullName evidence="4">Copper amine oxidase-like N-terminal domain-containing protein</fullName>
    </recommendedName>
</protein>
<feature type="signal peptide" evidence="1">
    <location>
        <begin position="1"/>
        <end position="22"/>
    </location>
</feature>
<evidence type="ECO:0008006" key="4">
    <source>
        <dbReference type="Google" id="ProtNLM"/>
    </source>
</evidence>
<dbReference type="EMBL" id="JBHTJZ010000020">
    <property type="protein sequence ID" value="MFD0960423.1"/>
    <property type="molecule type" value="Genomic_DNA"/>
</dbReference>
<organism evidence="2 3">
    <name type="scientific">Paenibacillus chungangensis</name>
    <dbReference type="NCBI Taxonomy" id="696535"/>
    <lineage>
        <taxon>Bacteria</taxon>
        <taxon>Bacillati</taxon>
        <taxon>Bacillota</taxon>
        <taxon>Bacilli</taxon>
        <taxon>Bacillales</taxon>
        <taxon>Paenibacillaceae</taxon>
        <taxon>Paenibacillus</taxon>
    </lineage>
</organism>
<evidence type="ECO:0000313" key="3">
    <source>
        <dbReference type="Proteomes" id="UP001596989"/>
    </source>
</evidence>
<dbReference type="RefSeq" id="WP_377564912.1">
    <property type="nucleotide sequence ID" value="NZ_JBHTJZ010000020.1"/>
</dbReference>
<proteinExistence type="predicted"/>
<keyword evidence="1" id="KW-0732">Signal</keyword>
<accession>A0ABW3HS84</accession>
<gene>
    <name evidence="2" type="ORF">ACFQ2I_13605</name>
</gene>
<comment type="caution">
    <text evidence="2">The sequence shown here is derived from an EMBL/GenBank/DDBJ whole genome shotgun (WGS) entry which is preliminary data.</text>
</comment>
<sequence>MKKFIAGLLAGIGICAATTVVAAAVNEYMLTKASYPIYVDGSKYAEDKWPVLNYEGNTYVPLAKFGDLTGLDYVWNDELHRVEIFTEPPQFYSDYNGVVPNFAHVANIDHGKRVSMSDRKSVYYVYDAVDATDAAIEQYIEVLKKQGYSYNSKKSDEDIDYYSKDGLSVGLTMLGYEFNVVITSD</sequence>
<evidence type="ECO:0000256" key="1">
    <source>
        <dbReference type="SAM" id="SignalP"/>
    </source>
</evidence>
<name>A0ABW3HS84_9BACL</name>
<dbReference type="Proteomes" id="UP001596989">
    <property type="component" value="Unassembled WGS sequence"/>
</dbReference>
<feature type="chain" id="PRO_5045850906" description="Copper amine oxidase-like N-terminal domain-containing protein" evidence="1">
    <location>
        <begin position="23"/>
        <end position="185"/>
    </location>
</feature>
<reference evidence="3" key="1">
    <citation type="journal article" date="2019" name="Int. J. Syst. Evol. Microbiol.">
        <title>The Global Catalogue of Microorganisms (GCM) 10K type strain sequencing project: providing services to taxonomists for standard genome sequencing and annotation.</title>
        <authorList>
            <consortium name="The Broad Institute Genomics Platform"/>
            <consortium name="The Broad Institute Genome Sequencing Center for Infectious Disease"/>
            <person name="Wu L."/>
            <person name="Ma J."/>
        </authorList>
    </citation>
    <scope>NUCLEOTIDE SEQUENCE [LARGE SCALE GENOMIC DNA]</scope>
    <source>
        <strain evidence="3">CCUG 59129</strain>
    </source>
</reference>
<keyword evidence="3" id="KW-1185">Reference proteome</keyword>
<evidence type="ECO:0000313" key="2">
    <source>
        <dbReference type="EMBL" id="MFD0960423.1"/>
    </source>
</evidence>